<organism evidence="2 3">
    <name type="scientific">Nemorincola caseinilytica</name>
    <dbReference type="NCBI Taxonomy" id="2054315"/>
    <lineage>
        <taxon>Bacteria</taxon>
        <taxon>Pseudomonadati</taxon>
        <taxon>Bacteroidota</taxon>
        <taxon>Chitinophagia</taxon>
        <taxon>Chitinophagales</taxon>
        <taxon>Chitinophagaceae</taxon>
        <taxon>Nemorincola</taxon>
    </lineage>
</organism>
<protein>
    <recommendedName>
        <fullName evidence="1">Secretion system C-terminal sorting domain-containing protein</fullName>
    </recommendedName>
</protein>
<comment type="caution">
    <text evidence="2">The sequence shown here is derived from an EMBL/GenBank/DDBJ whole genome shotgun (WGS) entry which is preliminary data.</text>
</comment>
<evidence type="ECO:0000313" key="3">
    <source>
        <dbReference type="Proteomes" id="UP001500067"/>
    </source>
</evidence>
<dbReference type="NCBIfam" id="TIGR04183">
    <property type="entry name" value="Por_Secre_tail"/>
    <property type="match status" value="1"/>
</dbReference>
<proteinExistence type="predicted"/>
<evidence type="ECO:0000313" key="2">
    <source>
        <dbReference type="EMBL" id="GAA4469142.1"/>
    </source>
</evidence>
<sequence>MLRAYAQTIIYSQNFESVAVPGLPTGWTETHSGGGDGWETHKGPTRWPLGEVADHTTYCIVDDNKKFWNDVAQLTTTTFSMAGATNPHLSFDCVHMGFWGYEIAWVEISTNGGASFTVLDTVDITGLWATEFMDMSAYTGATNCKLRFCYHSTPGSGAYGGGLFGLAIDNIKIFDPIAAADLGITYITPQKGTVESYVRVGDSATFIGGIYNAGLTDATAYTVYWQIGSGTPMSQFFTSPVCTSFGVTSFTAFSVPYVVPSVGPKDVKIWIAAPGDTNPANDTIRTTITGFAAPHMPTKRLFTEELTGTWCGWCPKGIVYMDSLWKMDSAYASIVCVHSKVEQDGMAKDNATTRIYDTFTNRNMMNGYPSLILDRRKKHLLDETFNEMRLNKKTFGFADIGVTQTTTGGVLKARATIKPAMELTGDHRLELIVTEDGVTGTDWWFQQANAYHISALEMYGCGYSFDDSADIIAPGSIKFRFVARWSIPEDLYRNPNGIAGSLPSALHTDSFYSYDFPAVTIPANWNPNRLRCIALLIDNNTESPTYGHVLNSATTSHPPVAGAPAAVSSTSNAAPVEMRLYPNPASDEVRVSFALGEATVTDVCVYDALGRRVAIAPARQMAGMQEISISTADLPAGLYTVMLRSGDIRVSQLLSVVK</sequence>
<gene>
    <name evidence="2" type="ORF">GCM10023093_28040</name>
</gene>
<feature type="domain" description="Secretion system C-terminal sorting" evidence="1">
    <location>
        <begin position="580"/>
        <end position="650"/>
    </location>
</feature>
<dbReference type="Pfam" id="PF18962">
    <property type="entry name" value="Por_Secre_tail"/>
    <property type="match status" value="1"/>
</dbReference>
<reference evidence="3" key="1">
    <citation type="journal article" date="2019" name="Int. J. Syst. Evol. Microbiol.">
        <title>The Global Catalogue of Microorganisms (GCM) 10K type strain sequencing project: providing services to taxonomists for standard genome sequencing and annotation.</title>
        <authorList>
            <consortium name="The Broad Institute Genomics Platform"/>
            <consortium name="The Broad Institute Genome Sequencing Center for Infectious Disease"/>
            <person name="Wu L."/>
            <person name="Ma J."/>
        </authorList>
    </citation>
    <scope>NUCLEOTIDE SEQUENCE [LARGE SCALE GENOMIC DNA]</scope>
    <source>
        <strain evidence="3">JCM 32105</strain>
    </source>
</reference>
<name>A0ABP8NPU8_9BACT</name>
<dbReference type="InterPro" id="IPR013783">
    <property type="entry name" value="Ig-like_fold"/>
</dbReference>
<dbReference type="Proteomes" id="UP001500067">
    <property type="component" value="Unassembled WGS sequence"/>
</dbReference>
<accession>A0ABP8NPU8</accession>
<dbReference type="EMBL" id="BAABFA010000023">
    <property type="protein sequence ID" value="GAA4469142.1"/>
    <property type="molecule type" value="Genomic_DNA"/>
</dbReference>
<keyword evidence="3" id="KW-1185">Reference proteome</keyword>
<dbReference type="SUPFAM" id="SSF49899">
    <property type="entry name" value="Concanavalin A-like lectins/glucanases"/>
    <property type="match status" value="1"/>
</dbReference>
<dbReference type="InterPro" id="IPR013320">
    <property type="entry name" value="ConA-like_dom_sf"/>
</dbReference>
<evidence type="ECO:0000259" key="1">
    <source>
        <dbReference type="Pfam" id="PF18962"/>
    </source>
</evidence>
<dbReference type="Gene3D" id="2.60.40.10">
    <property type="entry name" value="Immunoglobulins"/>
    <property type="match status" value="1"/>
</dbReference>
<dbReference type="InterPro" id="IPR026444">
    <property type="entry name" value="Secre_tail"/>
</dbReference>